<evidence type="ECO:0000313" key="6">
    <source>
        <dbReference type="Proteomes" id="UP000837801"/>
    </source>
</evidence>
<dbReference type="PANTHER" id="PTHR28043">
    <property type="entry name" value="INCREASED RECOMBINATION CENTERS PROTEIN 6"/>
    <property type="match status" value="1"/>
</dbReference>
<gene>
    <name evidence="5" type="ORF">CLIB1423_12S03642</name>
</gene>
<protein>
    <recommendedName>
        <fullName evidence="3">Increased recombination centers protein 6</fullName>
    </recommendedName>
</protein>
<comment type="function">
    <text evidence="1">Involved in gross chromosomal rearrangements (GCRs) and telomere healing.</text>
</comment>
<evidence type="ECO:0000256" key="1">
    <source>
        <dbReference type="ARBA" id="ARBA00002976"/>
    </source>
</evidence>
<dbReference type="EMBL" id="CAKXYY010000012">
    <property type="protein sequence ID" value="CAH2353820.1"/>
    <property type="molecule type" value="Genomic_DNA"/>
</dbReference>
<dbReference type="InterPro" id="IPR034627">
    <property type="entry name" value="Irc6"/>
</dbReference>
<evidence type="ECO:0000256" key="3">
    <source>
        <dbReference type="ARBA" id="ARBA00015902"/>
    </source>
</evidence>
<organism evidence="5 6">
    <name type="scientific">[Candida] railenensis</name>
    <dbReference type="NCBI Taxonomy" id="45579"/>
    <lineage>
        <taxon>Eukaryota</taxon>
        <taxon>Fungi</taxon>
        <taxon>Dikarya</taxon>
        <taxon>Ascomycota</taxon>
        <taxon>Saccharomycotina</taxon>
        <taxon>Pichiomycetes</taxon>
        <taxon>Debaryomycetaceae</taxon>
        <taxon>Kurtzmaniella</taxon>
    </lineage>
</organism>
<dbReference type="GO" id="GO:0016192">
    <property type="term" value="P:vesicle-mediated transport"/>
    <property type="evidence" value="ECO:0007669"/>
    <property type="project" value="InterPro"/>
</dbReference>
<dbReference type="PANTHER" id="PTHR28043:SF1">
    <property type="entry name" value="INCREASED RECOMBINATION CENTERS PROTEIN 6"/>
    <property type="match status" value="1"/>
</dbReference>
<sequence length="295" mass="33378">MFPSHVLVLGGPGTGKLRICKEFTTLDLEKVEHNDSHSGLIVPFELSTAYYNVNGKLLIDEYPASREGLHLMKQNEILSSLRSWGKEFTSDETKELRECLEGLVFCIDAAKSTVDYIESSLEELSRIRSTLDEESVDGMWPGFLAVVSPQDDNDIEDLSIAHGFEFISISSSGVNEFKDKVGKERLKELFETHEWKQMERNAKVSSVDDDNLFESRKRDKISKLGMTVPLLQSNDYEDGNESEGQGEVEGEELDKLDFSTILSKLNIAKEEIQGMNENEREEYANKVIADVMNYI</sequence>
<dbReference type="Gene3D" id="3.40.50.11960">
    <property type="match status" value="1"/>
</dbReference>
<keyword evidence="6" id="KW-1185">Reference proteome</keyword>
<dbReference type="GO" id="GO:0030674">
    <property type="term" value="F:protein-macromolecule adaptor activity"/>
    <property type="evidence" value="ECO:0007669"/>
    <property type="project" value="TreeGrafter"/>
</dbReference>
<proteinExistence type="inferred from homology"/>
<evidence type="ECO:0000313" key="5">
    <source>
        <dbReference type="EMBL" id="CAH2353820.1"/>
    </source>
</evidence>
<accession>A0A9P0QSJ7</accession>
<dbReference type="AlphaFoldDB" id="A0A9P0QSJ7"/>
<evidence type="ECO:0000256" key="2">
    <source>
        <dbReference type="ARBA" id="ARBA00007973"/>
    </source>
</evidence>
<reference evidence="5" key="1">
    <citation type="submission" date="2022-03" db="EMBL/GenBank/DDBJ databases">
        <authorList>
            <person name="Legras J.-L."/>
            <person name="Devillers H."/>
            <person name="Grondin C."/>
        </authorList>
    </citation>
    <scope>NUCLEOTIDE SEQUENCE</scope>
    <source>
        <strain evidence="5">CLIB 1423</strain>
    </source>
</reference>
<evidence type="ECO:0000256" key="4">
    <source>
        <dbReference type="ARBA" id="ARBA00022447"/>
    </source>
</evidence>
<name>A0A9P0QSJ7_9ASCO</name>
<dbReference type="Proteomes" id="UP000837801">
    <property type="component" value="Unassembled WGS sequence"/>
</dbReference>
<keyword evidence="4" id="KW-0160">Chromosomal rearrangement</keyword>
<comment type="caution">
    <text evidence="5">The sequence shown here is derived from an EMBL/GenBank/DDBJ whole genome shotgun (WGS) entry which is preliminary data.</text>
</comment>
<dbReference type="OrthoDB" id="10261384at2759"/>
<comment type="similarity">
    <text evidence="2">Belongs to the IRC6 family.</text>
</comment>
<dbReference type="Pfam" id="PF10199">
    <property type="entry name" value="Adaptin_binding"/>
    <property type="match status" value="1"/>
</dbReference>